<feature type="transmembrane region" description="Helical" evidence="10">
    <location>
        <begin position="322"/>
        <end position="346"/>
    </location>
</feature>
<dbReference type="PROSITE" id="PS00216">
    <property type="entry name" value="SUGAR_TRANSPORT_1"/>
    <property type="match status" value="1"/>
</dbReference>
<dbReference type="GO" id="GO:0015293">
    <property type="term" value="F:symporter activity"/>
    <property type="evidence" value="ECO:0007669"/>
    <property type="project" value="UniProtKB-KW"/>
</dbReference>
<keyword evidence="3 9" id="KW-0813">Transport</keyword>
<evidence type="ECO:0000256" key="4">
    <source>
        <dbReference type="ARBA" id="ARBA00022597"/>
    </source>
</evidence>
<keyword evidence="5 10" id="KW-0812">Transmembrane</keyword>
<dbReference type="FunFam" id="1.20.1250.20:FF:000931">
    <property type="entry name" value="Sugar transport protein 3"/>
    <property type="match status" value="1"/>
</dbReference>
<feature type="transmembrane region" description="Helical" evidence="10">
    <location>
        <begin position="207"/>
        <end position="227"/>
    </location>
</feature>
<keyword evidence="4" id="KW-0762">Sugar transport</keyword>
<sequence length="557" mass="61925">MPGLSMAESGGGRDFPAKLTLQVFICTIIAAFGGLMFGYDIGISGGVTSMDDFLEKFFPAVYLKKHEAREDNYCKYDNQFLQLFTSSLYLAAIVSSFIASFFCKKFGRKPTIQAASIFFLAGAVLNAAAVDLGMLIAGRLCLGVGVGFGNQACSSILEPPSFPFFIIFFLHFSFFQIMYYLLLSLSSYTEKAVPLFISEIAPAKYRGGLNICFQLLITIGILIANLINYATSKVHPYGWRISLGGAAAPAIILAIGSLAIMETPTSLLERGKNEEALRVLRKIRGVENVDKEYSEILNAIELAKQVKHPYRNLMSRSNRPQLICGTVLQFFQQFTGINVVMFYAPVLFQTMGYGSDGSLLSAVVTDSVNVVSTLVAVFLVDIIGRKVLLIEACLQMLVAQSIMGRILAVHLKSTNIMPGGSAKLVVILICVFVSGFAWSWGPLGWLIPSEIFPLETRSAGFFFAVSMNMFCTFLVAQAFLTMLCHLRSGIFFFFAAWIVVMGIFAIFFLPETKGIPIDEMNERVWKKHWFWKRYYKGSEINKRRQEIQDKPEEESLE</sequence>
<dbReference type="AlphaFoldDB" id="A0A6N2MN20"/>
<comment type="subcellular location">
    <subcellularLocation>
        <location evidence="1">Membrane</location>
        <topology evidence="1">Multi-pass membrane protein</topology>
    </subcellularLocation>
</comment>
<feature type="transmembrane region" description="Helical" evidence="10">
    <location>
        <begin position="387"/>
        <end position="408"/>
    </location>
</feature>
<organism evidence="12">
    <name type="scientific">Salix viminalis</name>
    <name type="common">Common osier</name>
    <name type="synonym">Basket willow</name>
    <dbReference type="NCBI Taxonomy" id="40686"/>
    <lineage>
        <taxon>Eukaryota</taxon>
        <taxon>Viridiplantae</taxon>
        <taxon>Streptophyta</taxon>
        <taxon>Embryophyta</taxon>
        <taxon>Tracheophyta</taxon>
        <taxon>Spermatophyta</taxon>
        <taxon>Magnoliopsida</taxon>
        <taxon>eudicotyledons</taxon>
        <taxon>Gunneridae</taxon>
        <taxon>Pentapetalae</taxon>
        <taxon>rosids</taxon>
        <taxon>fabids</taxon>
        <taxon>Malpighiales</taxon>
        <taxon>Salicaceae</taxon>
        <taxon>Saliceae</taxon>
        <taxon>Salix</taxon>
    </lineage>
</organism>
<dbReference type="PROSITE" id="PS50850">
    <property type="entry name" value="MFS"/>
    <property type="match status" value="1"/>
</dbReference>
<dbReference type="PANTHER" id="PTHR23500">
    <property type="entry name" value="SOLUTE CARRIER FAMILY 2, FACILITATED GLUCOSE TRANSPORTER"/>
    <property type="match status" value="1"/>
</dbReference>
<dbReference type="Pfam" id="PF00083">
    <property type="entry name" value="Sugar_tr"/>
    <property type="match status" value="2"/>
</dbReference>
<dbReference type="Gene3D" id="1.20.1250.20">
    <property type="entry name" value="MFS general substrate transporter like domains"/>
    <property type="match status" value="2"/>
</dbReference>
<evidence type="ECO:0000256" key="10">
    <source>
        <dbReference type="SAM" id="Phobius"/>
    </source>
</evidence>
<dbReference type="GO" id="GO:0015145">
    <property type="term" value="F:monosaccharide transmembrane transporter activity"/>
    <property type="evidence" value="ECO:0007669"/>
    <property type="project" value="InterPro"/>
</dbReference>
<evidence type="ECO:0000256" key="6">
    <source>
        <dbReference type="ARBA" id="ARBA00022847"/>
    </source>
</evidence>
<evidence type="ECO:0000256" key="3">
    <source>
        <dbReference type="ARBA" id="ARBA00022448"/>
    </source>
</evidence>
<comment type="similarity">
    <text evidence="2 9">Belongs to the major facilitator superfamily. Sugar transporter (TC 2.A.1.1) family.</text>
</comment>
<evidence type="ECO:0000256" key="1">
    <source>
        <dbReference type="ARBA" id="ARBA00004141"/>
    </source>
</evidence>
<evidence type="ECO:0000256" key="9">
    <source>
        <dbReference type="RuleBase" id="RU003346"/>
    </source>
</evidence>
<feature type="transmembrane region" description="Helical" evidence="10">
    <location>
        <begin position="358"/>
        <end position="380"/>
    </location>
</feature>
<keyword evidence="7 10" id="KW-1133">Transmembrane helix</keyword>
<feature type="transmembrane region" description="Helical" evidence="10">
    <location>
        <begin position="424"/>
        <end position="447"/>
    </location>
</feature>
<reference evidence="12" key="1">
    <citation type="submission" date="2019-03" db="EMBL/GenBank/DDBJ databases">
        <authorList>
            <person name="Mank J."/>
            <person name="Almeida P."/>
        </authorList>
    </citation>
    <scope>NUCLEOTIDE SEQUENCE</scope>
    <source>
        <strain evidence="12">78183</strain>
    </source>
</reference>
<dbReference type="EMBL" id="CAADRP010001819">
    <property type="protein sequence ID" value="VFU53874.1"/>
    <property type="molecule type" value="Genomic_DNA"/>
</dbReference>
<feature type="transmembrane region" description="Helical" evidence="10">
    <location>
        <begin position="239"/>
        <end position="260"/>
    </location>
</feature>
<evidence type="ECO:0000256" key="5">
    <source>
        <dbReference type="ARBA" id="ARBA00022692"/>
    </source>
</evidence>
<feature type="domain" description="Major facilitator superfamily (MFS) profile" evidence="11">
    <location>
        <begin position="26"/>
        <end position="513"/>
    </location>
</feature>
<dbReference type="GO" id="GO:0016020">
    <property type="term" value="C:membrane"/>
    <property type="evidence" value="ECO:0007669"/>
    <property type="project" value="UniProtKB-SubCell"/>
</dbReference>
<proteinExistence type="inferred from homology"/>
<feature type="transmembrane region" description="Helical" evidence="10">
    <location>
        <begin position="459"/>
        <end position="483"/>
    </location>
</feature>
<evidence type="ECO:0000259" key="11">
    <source>
        <dbReference type="PROSITE" id="PS50850"/>
    </source>
</evidence>
<evidence type="ECO:0000256" key="8">
    <source>
        <dbReference type="ARBA" id="ARBA00023136"/>
    </source>
</evidence>
<feature type="transmembrane region" description="Helical" evidence="10">
    <location>
        <begin position="21"/>
        <end position="39"/>
    </location>
</feature>
<feature type="transmembrane region" description="Helical" evidence="10">
    <location>
        <begin position="115"/>
        <end position="137"/>
    </location>
</feature>
<name>A0A6N2MN20_SALVM</name>
<dbReference type="InterPro" id="IPR036259">
    <property type="entry name" value="MFS_trans_sf"/>
</dbReference>
<dbReference type="InterPro" id="IPR005829">
    <property type="entry name" value="Sugar_transporter_CS"/>
</dbReference>
<dbReference type="InterPro" id="IPR045262">
    <property type="entry name" value="STP/PLT_plant"/>
</dbReference>
<dbReference type="CDD" id="cd17361">
    <property type="entry name" value="MFS_STP"/>
    <property type="match status" value="1"/>
</dbReference>
<feature type="transmembrane region" description="Helical" evidence="10">
    <location>
        <begin position="164"/>
        <end position="186"/>
    </location>
</feature>
<feature type="transmembrane region" description="Helical" evidence="10">
    <location>
        <begin position="489"/>
        <end position="510"/>
    </location>
</feature>
<keyword evidence="8 10" id="KW-0472">Membrane</keyword>
<dbReference type="InterPro" id="IPR005828">
    <property type="entry name" value="MFS_sugar_transport-like"/>
</dbReference>
<dbReference type="PANTHER" id="PTHR23500:SF511">
    <property type="entry name" value="SUGAR TRANSPORT PROTEIN 2"/>
    <property type="match status" value="1"/>
</dbReference>
<evidence type="ECO:0000256" key="7">
    <source>
        <dbReference type="ARBA" id="ARBA00022989"/>
    </source>
</evidence>
<dbReference type="InterPro" id="IPR020846">
    <property type="entry name" value="MFS_dom"/>
</dbReference>
<protein>
    <recommendedName>
        <fullName evidence="11">Major facilitator superfamily (MFS) profile domain-containing protein</fullName>
    </recommendedName>
</protein>
<keyword evidence="6" id="KW-0769">Symport</keyword>
<feature type="transmembrane region" description="Helical" evidence="10">
    <location>
        <begin position="80"/>
        <end position="103"/>
    </location>
</feature>
<dbReference type="PRINTS" id="PR00171">
    <property type="entry name" value="SUGRTRNSPORT"/>
</dbReference>
<gene>
    <name evidence="12" type="ORF">SVIM_LOCUS374387</name>
</gene>
<evidence type="ECO:0000256" key="2">
    <source>
        <dbReference type="ARBA" id="ARBA00010992"/>
    </source>
</evidence>
<evidence type="ECO:0000313" key="12">
    <source>
        <dbReference type="EMBL" id="VFU53874.1"/>
    </source>
</evidence>
<dbReference type="InterPro" id="IPR044778">
    <property type="entry name" value="MFS_STP/MST-like_plant"/>
</dbReference>
<dbReference type="SUPFAM" id="SSF103473">
    <property type="entry name" value="MFS general substrate transporter"/>
    <property type="match status" value="2"/>
</dbReference>
<accession>A0A6N2MN20</accession>
<dbReference type="NCBIfam" id="TIGR00879">
    <property type="entry name" value="SP"/>
    <property type="match status" value="1"/>
</dbReference>
<dbReference type="InterPro" id="IPR003663">
    <property type="entry name" value="Sugar/inositol_transpt"/>
</dbReference>